<accession>A0AC34Q9G4</accession>
<evidence type="ECO:0000313" key="1">
    <source>
        <dbReference type="Proteomes" id="UP000887576"/>
    </source>
</evidence>
<dbReference type="Proteomes" id="UP000887576">
    <property type="component" value="Unplaced"/>
</dbReference>
<dbReference type="WBParaSite" id="JU765_v2.g14090.t1">
    <property type="protein sequence ID" value="JU765_v2.g14090.t1"/>
    <property type="gene ID" value="JU765_v2.g14090"/>
</dbReference>
<sequence>MTTASSSMDDSDKEAIGTKLFTIRGHVEVGTFVFSTSTDQKIRFDAKIDYLPYTESRTFVLTIHKYGSVSTDLECESIGEILEINPVYTYPFPNGTLLYLKDVSVPYTASYTFQASSEFAARSVGAVIGRSIALHAILSPESAKIGPPLGCATIGILKG</sequence>
<organism evidence="1 2">
    <name type="scientific">Panagrolaimus sp. JU765</name>
    <dbReference type="NCBI Taxonomy" id="591449"/>
    <lineage>
        <taxon>Eukaryota</taxon>
        <taxon>Metazoa</taxon>
        <taxon>Ecdysozoa</taxon>
        <taxon>Nematoda</taxon>
        <taxon>Chromadorea</taxon>
        <taxon>Rhabditida</taxon>
        <taxon>Tylenchina</taxon>
        <taxon>Panagrolaimomorpha</taxon>
        <taxon>Panagrolaimoidea</taxon>
        <taxon>Panagrolaimidae</taxon>
        <taxon>Panagrolaimus</taxon>
    </lineage>
</organism>
<protein>
    <submittedName>
        <fullName evidence="2">Uncharacterized protein</fullName>
    </submittedName>
</protein>
<name>A0AC34Q9G4_9BILA</name>
<evidence type="ECO:0000313" key="2">
    <source>
        <dbReference type="WBParaSite" id="JU765_v2.g14090.t1"/>
    </source>
</evidence>
<reference evidence="2" key="1">
    <citation type="submission" date="2022-11" db="UniProtKB">
        <authorList>
            <consortium name="WormBaseParasite"/>
        </authorList>
    </citation>
    <scope>IDENTIFICATION</scope>
</reference>
<proteinExistence type="predicted"/>